<dbReference type="PANTHER" id="PTHR34389:SF2">
    <property type="entry name" value="L-RHAMNOSE MUTAROTASE"/>
    <property type="match status" value="1"/>
</dbReference>
<dbReference type="GO" id="GO:0062192">
    <property type="term" value="F:L-rhamnose mutarotase activity"/>
    <property type="evidence" value="ECO:0007669"/>
    <property type="project" value="UniProtKB-EC"/>
</dbReference>
<dbReference type="EMBL" id="JAHWDF010000015">
    <property type="protein sequence ID" value="MBW2962623.1"/>
    <property type="molecule type" value="Genomic_DNA"/>
</dbReference>
<dbReference type="RefSeq" id="WP_219040906.1">
    <property type="nucleotide sequence ID" value="NZ_JAHWDF010000015.1"/>
</dbReference>
<comment type="caution">
    <text evidence="2">The sequence shown here is derived from an EMBL/GenBank/DDBJ whole genome shotgun (WGS) entry which is preliminary data.</text>
</comment>
<dbReference type="PANTHER" id="PTHR34389">
    <property type="entry name" value="L-RHAMNOSE MUTAROTASE"/>
    <property type="match status" value="1"/>
</dbReference>
<dbReference type="InterPro" id="IPR008000">
    <property type="entry name" value="Rham/fucose_mutarotase"/>
</dbReference>
<dbReference type="EC" id="5.1.3.32" evidence="1"/>
<reference evidence="2 3" key="1">
    <citation type="submission" date="2021-07" db="EMBL/GenBank/DDBJ databases">
        <title>Mesonia aestuariivivens sp. nov., isolated from a tidal flat.</title>
        <authorList>
            <person name="Kim Y.-O."/>
            <person name="Yoon J.-H."/>
        </authorList>
    </citation>
    <scope>NUCLEOTIDE SEQUENCE [LARGE SCALE GENOMIC DNA]</scope>
    <source>
        <strain evidence="2 3">JHPTF-M18</strain>
    </source>
</reference>
<gene>
    <name evidence="2" type="primary">rhaM</name>
    <name evidence="2" type="ORF">KW502_12555</name>
</gene>
<accession>A0ABS6W675</accession>
<name>A0ABS6W675_9FLAO</name>
<organism evidence="2 3">
    <name type="scientific">Mesonia aestuariivivens</name>
    <dbReference type="NCBI Taxonomy" id="2796128"/>
    <lineage>
        <taxon>Bacteria</taxon>
        <taxon>Pseudomonadati</taxon>
        <taxon>Bacteroidota</taxon>
        <taxon>Flavobacteriia</taxon>
        <taxon>Flavobacteriales</taxon>
        <taxon>Flavobacteriaceae</taxon>
        <taxon>Mesonia</taxon>
    </lineage>
</organism>
<sequence length="104" mass="12339">MKTVAFKMKLKPGNEAEYKKRHDEIWPELESLLKENGITDYHIFLDEESLSLFAVQKLKENSTEAELPKHALMKKWWEYMADLMEVNPDHSPVVIPLEKVFYMK</sequence>
<dbReference type="Pfam" id="PF05336">
    <property type="entry name" value="rhaM"/>
    <property type="match status" value="1"/>
</dbReference>
<evidence type="ECO:0000256" key="1">
    <source>
        <dbReference type="NCBIfam" id="TIGR02625"/>
    </source>
</evidence>
<evidence type="ECO:0000313" key="3">
    <source>
        <dbReference type="Proteomes" id="UP000719267"/>
    </source>
</evidence>
<dbReference type="InterPro" id="IPR013448">
    <property type="entry name" value="L-rhamnose_mutarotase"/>
</dbReference>
<dbReference type="NCBIfam" id="TIGR02625">
    <property type="entry name" value="YiiL_rotase"/>
    <property type="match status" value="1"/>
</dbReference>
<keyword evidence="2" id="KW-0413">Isomerase</keyword>
<evidence type="ECO:0000313" key="2">
    <source>
        <dbReference type="EMBL" id="MBW2962623.1"/>
    </source>
</evidence>
<keyword evidence="3" id="KW-1185">Reference proteome</keyword>
<proteinExistence type="inferred from homology"/>
<dbReference type="Proteomes" id="UP000719267">
    <property type="component" value="Unassembled WGS sequence"/>
</dbReference>
<protein>
    <recommendedName>
        <fullName evidence="1">L-rhamnose mutarotase</fullName>
        <ecNumber evidence="1">5.1.3.32</ecNumber>
    </recommendedName>
</protein>
<dbReference type="HAMAP" id="MF_01663">
    <property type="entry name" value="L_rham_rotase"/>
    <property type="match status" value="1"/>
</dbReference>